<accession>A0A4R2KFW0</accession>
<keyword evidence="1" id="KW-0805">Transcription regulation</keyword>
<dbReference type="GO" id="GO:0005829">
    <property type="term" value="C:cytosol"/>
    <property type="evidence" value="ECO:0007669"/>
    <property type="project" value="TreeGrafter"/>
</dbReference>
<dbReference type="SUPFAM" id="SSF51206">
    <property type="entry name" value="cAMP-binding domain-like"/>
    <property type="match status" value="1"/>
</dbReference>
<dbReference type="GO" id="GO:0003700">
    <property type="term" value="F:DNA-binding transcription factor activity"/>
    <property type="evidence" value="ECO:0007669"/>
    <property type="project" value="TreeGrafter"/>
</dbReference>
<gene>
    <name evidence="6" type="ORF">EV655_12226</name>
</gene>
<evidence type="ECO:0000256" key="2">
    <source>
        <dbReference type="ARBA" id="ARBA00023125"/>
    </source>
</evidence>
<reference evidence="6 7" key="1">
    <citation type="submission" date="2019-03" db="EMBL/GenBank/DDBJ databases">
        <title>Genomic Encyclopedia of Type Strains, Phase IV (KMG-IV): sequencing the most valuable type-strain genomes for metagenomic binning, comparative biology and taxonomic classification.</title>
        <authorList>
            <person name="Goeker M."/>
        </authorList>
    </citation>
    <scope>NUCLEOTIDE SEQUENCE [LARGE SCALE GENOMIC DNA]</scope>
    <source>
        <strain evidence="6 7">DSM 4868</strain>
    </source>
</reference>
<protein>
    <submittedName>
        <fullName evidence="6">CRP-like cAMP-binding protein</fullName>
    </submittedName>
</protein>
<dbReference type="RefSeq" id="WP_132546680.1">
    <property type="nucleotide sequence ID" value="NZ_SLWW01000022.1"/>
</dbReference>
<evidence type="ECO:0000259" key="4">
    <source>
        <dbReference type="PROSITE" id="PS50042"/>
    </source>
</evidence>
<keyword evidence="3" id="KW-0804">Transcription</keyword>
<dbReference type="CDD" id="cd00092">
    <property type="entry name" value="HTH_CRP"/>
    <property type="match status" value="1"/>
</dbReference>
<dbReference type="CDD" id="cd00038">
    <property type="entry name" value="CAP_ED"/>
    <property type="match status" value="1"/>
</dbReference>
<evidence type="ECO:0000259" key="5">
    <source>
        <dbReference type="PROSITE" id="PS51063"/>
    </source>
</evidence>
<evidence type="ECO:0000256" key="1">
    <source>
        <dbReference type="ARBA" id="ARBA00023015"/>
    </source>
</evidence>
<dbReference type="InterPro" id="IPR036388">
    <property type="entry name" value="WH-like_DNA-bd_sf"/>
</dbReference>
<dbReference type="Proteomes" id="UP000295142">
    <property type="component" value="Unassembled WGS sequence"/>
</dbReference>
<comment type="caution">
    <text evidence="6">The sequence shown here is derived from an EMBL/GenBank/DDBJ whole genome shotgun (WGS) entry which is preliminary data.</text>
</comment>
<dbReference type="SUPFAM" id="SSF46785">
    <property type="entry name" value="Winged helix' DNA-binding domain"/>
    <property type="match status" value="1"/>
</dbReference>
<dbReference type="InterPro" id="IPR018490">
    <property type="entry name" value="cNMP-bd_dom_sf"/>
</dbReference>
<dbReference type="InterPro" id="IPR036390">
    <property type="entry name" value="WH_DNA-bd_sf"/>
</dbReference>
<evidence type="ECO:0000313" key="6">
    <source>
        <dbReference type="EMBL" id="TCO68848.1"/>
    </source>
</evidence>
<evidence type="ECO:0000256" key="3">
    <source>
        <dbReference type="ARBA" id="ARBA00023163"/>
    </source>
</evidence>
<dbReference type="EMBL" id="SLWW01000022">
    <property type="protein sequence ID" value="TCO68848.1"/>
    <property type="molecule type" value="Genomic_DNA"/>
</dbReference>
<dbReference type="Pfam" id="PF00027">
    <property type="entry name" value="cNMP_binding"/>
    <property type="match status" value="1"/>
</dbReference>
<keyword evidence="2" id="KW-0238">DNA-binding</keyword>
<dbReference type="PRINTS" id="PR00034">
    <property type="entry name" value="HTHCRP"/>
</dbReference>
<dbReference type="AlphaFoldDB" id="A0A4R2KFW0"/>
<dbReference type="OrthoDB" id="3525895at2"/>
<organism evidence="6 7">
    <name type="scientific">Rhodovulum euryhalinum</name>
    <dbReference type="NCBI Taxonomy" id="35805"/>
    <lineage>
        <taxon>Bacteria</taxon>
        <taxon>Pseudomonadati</taxon>
        <taxon>Pseudomonadota</taxon>
        <taxon>Alphaproteobacteria</taxon>
        <taxon>Rhodobacterales</taxon>
        <taxon>Paracoccaceae</taxon>
        <taxon>Rhodovulum</taxon>
    </lineage>
</organism>
<dbReference type="InterPro" id="IPR014710">
    <property type="entry name" value="RmlC-like_jellyroll"/>
</dbReference>
<dbReference type="PANTHER" id="PTHR24567">
    <property type="entry name" value="CRP FAMILY TRANSCRIPTIONAL REGULATORY PROTEIN"/>
    <property type="match status" value="1"/>
</dbReference>
<dbReference type="Pfam" id="PF13545">
    <property type="entry name" value="HTH_Crp_2"/>
    <property type="match status" value="1"/>
</dbReference>
<dbReference type="InterPro" id="IPR050397">
    <property type="entry name" value="Env_Response_Regulators"/>
</dbReference>
<feature type="domain" description="HTH crp-type" evidence="5">
    <location>
        <begin position="149"/>
        <end position="222"/>
    </location>
</feature>
<dbReference type="Gene3D" id="1.10.10.10">
    <property type="entry name" value="Winged helix-like DNA-binding domain superfamily/Winged helix DNA-binding domain"/>
    <property type="match status" value="1"/>
</dbReference>
<dbReference type="SMART" id="SM00100">
    <property type="entry name" value="cNMP"/>
    <property type="match status" value="1"/>
</dbReference>
<proteinExistence type="predicted"/>
<dbReference type="InterPro" id="IPR012318">
    <property type="entry name" value="HTH_CRP"/>
</dbReference>
<dbReference type="PROSITE" id="PS50042">
    <property type="entry name" value="CNMP_BINDING_3"/>
    <property type="match status" value="1"/>
</dbReference>
<evidence type="ECO:0000313" key="7">
    <source>
        <dbReference type="Proteomes" id="UP000295142"/>
    </source>
</evidence>
<dbReference type="Gene3D" id="2.60.120.10">
    <property type="entry name" value="Jelly Rolls"/>
    <property type="match status" value="1"/>
</dbReference>
<feature type="domain" description="Cyclic nucleotide-binding" evidence="4">
    <location>
        <begin position="15"/>
        <end position="98"/>
    </location>
</feature>
<dbReference type="InterPro" id="IPR000595">
    <property type="entry name" value="cNMP-bd_dom"/>
</dbReference>
<name>A0A4R2KFW0_9RHOB</name>
<sequence length="231" mass="25889">MVGKLDESLLRDVGPFRRLDRAQIREILDLATPRRFDEGATVFREGHDADRFYLLMDGVIRVVRTTAGGETVTALHIPSGQLFGIAQALRRETYPATALCARESLTLSWPMGLWDRFSARYDGFAEEGYKTVGTRVGEMNTRIVELATQQVEQRIAGTLLRLINQAGRKVEDGIEVGFPVTRQDISEMAGTTLHTVSRLLSAWEKQGIVSSRRRHITVTDPHRLVLIGEGR</sequence>
<dbReference type="PANTHER" id="PTHR24567:SF28">
    <property type="entry name" value="LISTERIOLYSIN REGULATORY PROTEIN"/>
    <property type="match status" value="1"/>
</dbReference>
<dbReference type="GO" id="GO:0003677">
    <property type="term" value="F:DNA binding"/>
    <property type="evidence" value="ECO:0007669"/>
    <property type="project" value="UniProtKB-KW"/>
</dbReference>
<dbReference type="PROSITE" id="PS51063">
    <property type="entry name" value="HTH_CRP_2"/>
    <property type="match status" value="1"/>
</dbReference>
<keyword evidence="7" id="KW-1185">Reference proteome</keyword>
<dbReference type="SMART" id="SM00419">
    <property type="entry name" value="HTH_CRP"/>
    <property type="match status" value="1"/>
</dbReference>